<dbReference type="Proteomes" id="UP000292347">
    <property type="component" value="Unassembled WGS sequence"/>
</dbReference>
<feature type="binding site" description="axial binding residue" evidence="2">
    <location>
        <position position="361"/>
    </location>
    <ligand>
        <name>heme</name>
        <dbReference type="ChEBI" id="CHEBI:30413"/>
    </ligand>
    <ligandPart>
        <name>Fe</name>
        <dbReference type="ChEBI" id="CHEBI:18248"/>
    </ligandPart>
</feature>
<comment type="similarity">
    <text evidence="1">Belongs to the cytochrome P450 family.</text>
</comment>
<dbReference type="InterPro" id="IPR001128">
    <property type="entry name" value="Cyt_P450"/>
</dbReference>
<dbReference type="Pfam" id="PF00067">
    <property type="entry name" value="p450"/>
    <property type="match status" value="1"/>
</dbReference>
<dbReference type="CDD" id="cd11067">
    <property type="entry name" value="CYP152"/>
    <property type="match status" value="1"/>
</dbReference>
<dbReference type="GO" id="GO:0020037">
    <property type="term" value="F:heme binding"/>
    <property type="evidence" value="ECO:0007669"/>
    <property type="project" value="InterPro"/>
</dbReference>
<dbReference type="RefSeq" id="WP_129341179.1">
    <property type="nucleotide sequence ID" value="NZ_JACIDD010000001.1"/>
</dbReference>
<keyword evidence="4" id="KW-1185">Reference proteome</keyword>
<dbReference type="AlphaFoldDB" id="A0A4Q2J1P4"/>
<comment type="caution">
    <text evidence="3">The sequence shown here is derived from an EMBL/GenBank/DDBJ whole genome shotgun (WGS) entry which is preliminary data.</text>
</comment>
<comment type="cofactor">
    <cofactor evidence="2">
        <name>heme</name>
        <dbReference type="ChEBI" id="CHEBI:30413"/>
    </cofactor>
</comment>
<dbReference type="GO" id="GO:0005506">
    <property type="term" value="F:iron ion binding"/>
    <property type="evidence" value="ECO:0007669"/>
    <property type="project" value="InterPro"/>
</dbReference>
<dbReference type="PRINTS" id="PR00463">
    <property type="entry name" value="EP450I"/>
</dbReference>
<evidence type="ECO:0000256" key="2">
    <source>
        <dbReference type="PIRSR" id="PIRSR602401-1"/>
    </source>
</evidence>
<protein>
    <submittedName>
        <fullName evidence="3">Cytochrome P450</fullName>
    </submittedName>
</protein>
<accession>A0A4Q2J1P4</accession>
<keyword evidence="2" id="KW-0349">Heme</keyword>
<keyword evidence="2" id="KW-0408">Iron</keyword>
<dbReference type="PANTHER" id="PTHR46696">
    <property type="entry name" value="P450, PUTATIVE (EUROFUNG)-RELATED"/>
    <property type="match status" value="1"/>
</dbReference>
<evidence type="ECO:0000256" key="1">
    <source>
        <dbReference type="ARBA" id="ARBA00010617"/>
    </source>
</evidence>
<dbReference type="GO" id="GO:0004497">
    <property type="term" value="F:monooxygenase activity"/>
    <property type="evidence" value="ECO:0007669"/>
    <property type="project" value="InterPro"/>
</dbReference>
<dbReference type="InterPro" id="IPR036396">
    <property type="entry name" value="Cyt_P450_sf"/>
</dbReference>
<dbReference type="InterPro" id="IPR002401">
    <property type="entry name" value="Cyt_P450_E_grp-I"/>
</dbReference>
<dbReference type="SUPFAM" id="SSF48264">
    <property type="entry name" value="Cytochrome P450"/>
    <property type="match status" value="1"/>
</dbReference>
<evidence type="ECO:0000313" key="4">
    <source>
        <dbReference type="Proteomes" id="UP000292347"/>
    </source>
</evidence>
<dbReference type="OrthoDB" id="9764248at2"/>
<keyword evidence="2" id="KW-0479">Metal-binding</keyword>
<organism evidence="3 4">
    <name type="scientific">Sphingomonas desiccabilis</name>
    <dbReference type="NCBI Taxonomy" id="429134"/>
    <lineage>
        <taxon>Bacteria</taxon>
        <taxon>Pseudomonadati</taxon>
        <taxon>Pseudomonadota</taxon>
        <taxon>Alphaproteobacteria</taxon>
        <taxon>Sphingomonadales</taxon>
        <taxon>Sphingomonadaceae</taxon>
        <taxon>Sphingomonas</taxon>
    </lineage>
</organism>
<dbReference type="GO" id="GO:0016705">
    <property type="term" value="F:oxidoreductase activity, acting on paired donors, with incorporation or reduction of molecular oxygen"/>
    <property type="evidence" value="ECO:0007669"/>
    <property type="project" value="InterPro"/>
</dbReference>
<dbReference type="EMBL" id="SDPT01000001">
    <property type="protein sequence ID" value="RXZ35411.1"/>
    <property type="molecule type" value="Genomic_DNA"/>
</dbReference>
<reference evidence="3 4" key="1">
    <citation type="submission" date="2019-01" db="EMBL/GenBank/DDBJ databases">
        <title>Sphingomonas mucosissima sp. nov. and Sphingomonas desiccabilis sp. nov., from biological soil crusts in the Colorado Plateau, USA.</title>
        <authorList>
            <person name="Zhu D."/>
        </authorList>
    </citation>
    <scope>NUCLEOTIDE SEQUENCE [LARGE SCALE GENOMIC DNA]</scope>
    <source>
        <strain evidence="3 4">CP1D</strain>
    </source>
</reference>
<evidence type="ECO:0000313" key="3">
    <source>
        <dbReference type="EMBL" id="RXZ35411.1"/>
    </source>
</evidence>
<proteinExistence type="inferred from homology"/>
<gene>
    <name evidence="3" type="ORF">EO081_07275</name>
</gene>
<dbReference type="PANTHER" id="PTHR46696:SF1">
    <property type="entry name" value="CYTOCHROME P450 YJIB-RELATED"/>
    <property type="match status" value="1"/>
</dbReference>
<sequence>MELPRDPALDSTRAFFSEGYDWIGNRCRALGSDVFRARILLRPVVCMMGEEAARRFYDGDSFTRAGAMPQTTLRQLQDKGSVQALDGAAHRHRKQLFLSMMVGDPAEALADAFERRWHADLPRWQGRAEVRMHEAFGRLLCGAACDWLGVPVENDALRRRTREMLAMIGGAGSVGPRAWRGLALRRGAEHWAREVVRHVRDGTLAVRKDTPIARLAGFRDLDGELLDLRTAGVELLNIVRPTVAVSRFLCFATLALHRQRGAAAFVKDREPARLQAFAQEVRRFYPFFPVIGGRVRTPFRFRGHAFGRGDWVLLGLHATNHDPRLWEAPEAFRPERFLDREPGAFALVPQGAGAHADDHRCPGEWITLALLRRLVPLLLATEHRLPPQDLSIPHNRFPTLPRRGLRLGFA</sequence>
<name>A0A4Q2J1P4_9SPHN</name>
<dbReference type="Gene3D" id="1.10.630.10">
    <property type="entry name" value="Cytochrome P450"/>
    <property type="match status" value="1"/>
</dbReference>